<comment type="caution">
    <text evidence="2">The sequence shown here is derived from an EMBL/GenBank/DDBJ whole genome shotgun (WGS) entry which is preliminary data.</text>
</comment>
<organism evidence="2 3">
    <name type="scientific">Mucor circinelloides f. lusitanicus</name>
    <name type="common">Mucor racemosus var. lusitanicus</name>
    <dbReference type="NCBI Taxonomy" id="29924"/>
    <lineage>
        <taxon>Eukaryota</taxon>
        <taxon>Fungi</taxon>
        <taxon>Fungi incertae sedis</taxon>
        <taxon>Mucoromycota</taxon>
        <taxon>Mucoromycotina</taxon>
        <taxon>Mucoromycetes</taxon>
        <taxon>Mucorales</taxon>
        <taxon>Mucorineae</taxon>
        <taxon>Mucoraceae</taxon>
        <taxon>Mucor</taxon>
    </lineage>
</organism>
<evidence type="ECO:0000313" key="2">
    <source>
        <dbReference type="EMBL" id="KAF1797151.1"/>
    </source>
</evidence>
<name>A0A8H4B837_MUCCL</name>
<protein>
    <submittedName>
        <fullName evidence="2">Uncharacterized protein</fullName>
    </submittedName>
</protein>
<keyword evidence="1" id="KW-0812">Transmembrane</keyword>
<feature type="transmembrane region" description="Helical" evidence="1">
    <location>
        <begin position="68"/>
        <end position="86"/>
    </location>
</feature>
<sequence>MCPSLWYKNDQRLFNSKNCNSMMVLSAAVIACILKASVIVDILFVHYVEGNVSTTGDPSKSGLIVIDIHGLEPIETFFTCIFLGLFKAQTAFF</sequence>
<dbReference type="Proteomes" id="UP000469890">
    <property type="component" value="Unassembled WGS sequence"/>
</dbReference>
<feature type="transmembrane region" description="Helical" evidence="1">
    <location>
        <begin position="21"/>
        <end position="48"/>
    </location>
</feature>
<dbReference type="EMBL" id="JAAECE010000010">
    <property type="protein sequence ID" value="KAF1797151.1"/>
    <property type="molecule type" value="Genomic_DNA"/>
</dbReference>
<keyword evidence="1" id="KW-1133">Transmembrane helix</keyword>
<proteinExistence type="predicted"/>
<dbReference type="AlphaFoldDB" id="A0A8H4B837"/>
<reference evidence="2 3" key="1">
    <citation type="submission" date="2019-09" db="EMBL/GenBank/DDBJ databases">
        <authorList>
            <consortium name="DOE Joint Genome Institute"/>
            <person name="Mondo S.J."/>
            <person name="Navarro-Mendoza M.I."/>
            <person name="Perez-Arques C."/>
            <person name="Panchal S."/>
            <person name="Nicolas F.E."/>
            <person name="Ganguly P."/>
            <person name="Pangilinan J."/>
            <person name="Grigoriev I."/>
            <person name="Heitman J."/>
            <person name="Sanya K."/>
            <person name="Garre V."/>
        </authorList>
    </citation>
    <scope>NUCLEOTIDE SEQUENCE [LARGE SCALE GENOMIC DNA]</scope>
    <source>
        <strain evidence="2 3">MU402</strain>
    </source>
</reference>
<evidence type="ECO:0000256" key="1">
    <source>
        <dbReference type="SAM" id="Phobius"/>
    </source>
</evidence>
<keyword evidence="1" id="KW-0472">Membrane</keyword>
<gene>
    <name evidence="2" type="ORF">FB192DRAFT_1402384</name>
</gene>
<evidence type="ECO:0000313" key="3">
    <source>
        <dbReference type="Proteomes" id="UP000469890"/>
    </source>
</evidence>
<accession>A0A8H4B837</accession>